<organism evidence="1 2">
    <name type="scientific">Biformimicrobium ophioploci</name>
    <dbReference type="NCBI Taxonomy" id="3036711"/>
    <lineage>
        <taxon>Bacteria</taxon>
        <taxon>Pseudomonadati</taxon>
        <taxon>Pseudomonadota</taxon>
        <taxon>Gammaproteobacteria</taxon>
        <taxon>Cellvibrionales</taxon>
        <taxon>Microbulbiferaceae</taxon>
        <taxon>Biformimicrobium</taxon>
    </lineage>
</organism>
<keyword evidence="2" id="KW-1185">Reference proteome</keyword>
<accession>A0ABQ6LY40</accession>
<protein>
    <submittedName>
        <fullName evidence="1">Uncharacterized protein</fullName>
    </submittedName>
</protein>
<evidence type="ECO:0000313" key="2">
    <source>
        <dbReference type="Proteomes" id="UP001224392"/>
    </source>
</evidence>
<comment type="caution">
    <text evidence="1">The sequence shown here is derived from an EMBL/GenBank/DDBJ whole genome shotgun (WGS) entry which is preliminary data.</text>
</comment>
<evidence type="ECO:0000313" key="1">
    <source>
        <dbReference type="EMBL" id="GMG86989.1"/>
    </source>
</evidence>
<proteinExistence type="predicted"/>
<sequence length="100" mass="10989">MECNWEAGQRQCGEIRNSVSFYGVKFGYDPLAQNYTFGAAASIYKDINCARLFHYLDDPSVIGGLHRTGAFPGASPGGYPPRPEVIQWLCAVLSGGDRER</sequence>
<dbReference type="Proteomes" id="UP001224392">
    <property type="component" value="Unassembled WGS sequence"/>
</dbReference>
<name>A0ABQ6LY40_9GAMM</name>
<dbReference type="EMBL" id="BSYJ01000002">
    <property type="protein sequence ID" value="GMG86989.1"/>
    <property type="molecule type" value="Genomic_DNA"/>
</dbReference>
<gene>
    <name evidence="1" type="ORF">MNKW57_13100</name>
</gene>
<reference evidence="1 2" key="1">
    <citation type="submission" date="2023-04" db="EMBL/GenBank/DDBJ databases">
        <title>Marinobulbifer ophiurae gen. nov., sp. Nov., isolate from tissue of brittle star Ophioplocus japonicus.</title>
        <authorList>
            <person name="Kawano K."/>
            <person name="Sawayama S."/>
            <person name="Nakagawa S."/>
        </authorList>
    </citation>
    <scope>NUCLEOTIDE SEQUENCE [LARGE SCALE GENOMIC DNA]</scope>
    <source>
        <strain evidence="1 2">NKW57</strain>
    </source>
</reference>